<dbReference type="GO" id="GO:0046872">
    <property type="term" value="F:metal ion binding"/>
    <property type="evidence" value="ECO:0007669"/>
    <property type="project" value="UniProtKB-KW"/>
</dbReference>
<keyword evidence="7" id="KW-0479">Metal-binding</keyword>
<dbReference type="SMART" id="SM00525">
    <property type="entry name" value="FES"/>
    <property type="match status" value="1"/>
</dbReference>
<keyword evidence="6" id="KW-0004">4Fe-4S</keyword>
<evidence type="ECO:0000256" key="9">
    <source>
        <dbReference type="ARBA" id="ARBA00022801"/>
    </source>
</evidence>
<proteinExistence type="inferred from homology"/>
<dbReference type="GO" id="GO:0034039">
    <property type="term" value="F:8-oxo-7,8-dihydroguanine DNA N-glycosylase activity"/>
    <property type="evidence" value="ECO:0007669"/>
    <property type="project" value="TreeGrafter"/>
</dbReference>
<dbReference type="GO" id="GO:0051539">
    <property type="term" value="F:4 iron, 4 sulfur cluster binding"/>
    <property type="evidence" value="ECO:0007669"/>
    <property type="project" value="UniProtKB-KW"/>
</dbReference>
<dbReference type="AlphaFoldDB" id="A0A6H9WTZ3"/>
<dbReference type="InterPro" id="IPR023170">
    <property type="entry name" value="HhH_base_excis_C"/>
</dbReference>
<feature type="domain" description="HhH-GPD" evidence="15">
    <location>
        <begin position="38"/>
        <end position="197"/>
    </location>
</feature>
<protein>
    <recommendedName>
        <fullName evidence="5">Adenine DNA glycosylase</fullName>
        <ecNumber evidence="4">3.2.2.31</ecNumber>
    </recommendedName>
</protein>
<dbReference type="Proteomes" id="UP000431744">
    <property type="component" value="Unassembled WGS sequence"/>
</dbReference>
<dbReference type="SMART" id="SM00478">
    <property type="entry name" value="ENDO3c"/>
    <property type="match status" value="1"/>
</dbReference>
<dbReference type="Gene3D" id="1.10.1670.10">
    <property type="entry name" value="Helix-hairpin-Helix base-excision DNA repair enzymes (C-terminal)"/>
    <property type="match status" value="1"/>
</dbReference>
<evidence type="ECO:0000256" key="4">
    <source>
        <dbReference type="ARBA" id="ARBA00012045"/>
    </source>
</evidence>
<evidence type="ECO:0000256" key="5">
    <source>
        <dbReference type="ARBA" id="ARBA00022023"/>
    </source>
</evidence>
<keyword evidence="17" id="KW-1185">Reference proteome</keyword>
<dbReference type="PANTHER" id="PTHR42944">
    <property type="entry name" value="ADENINE DNA GLYCOSYLASE"/>
    <property type="match status" value="1"/>
</dbReference>
<keyword evidence="12" id="KW-0234">DNA repair</keyword>
<accession>A0A6H9WTZ3</accession>
<name>A0A6H9WTZ3_9MICO</name>
<evidence type="ECO:0000256" key="8">
    <source>
        <dbReference type="ARBA" id="ARBA00022763"/>
    </source>
</evidence>
<keyword evidence="8" id="KW-0227">DNA damage</keyword>
<sequence>MTAGIVDRVVDWFARAARPLPWRDAHVTPWGVLVSEFMLQQTQAARVEPRWRAFVERWPRPADLASATDADVLRAWDRLGYPRRARWLRACAVVIVERHGGVVPADDASLRALPGVGPYTAAAVASFAYGRPSAVVDTNVRRVIARAAVGAAEPWAPSAARDEAEYRALVPLPLPGDDAARARAVAWNAAAMELGALVCTARAPRCEVCPIADECAWRAIGAPTGTVAGRPRRKQAAYAGSDRQMRGRILAVLRAEFGGLGHAALRERALAASGRDARADEVRYERALRGLRDDGLVVETSGRIALPGDEPPAPTRGAGGPDS</sequence>
<keyword evidence="9" id="KW-0378">Hydrolase</keyword>
<evidence type="ECO:0000256" key="2">
    <source>
        <dbReference type="ARBA" id="ARBA00001966"/>
    </source>
</evidence>
<keyword evidence="13" id="KW-0326">Glycosidase</keyword>
<dbReference type="InterPro" id="IPR011257">
    <property type="entry name" value="DNA_glycosylase"/>
</dbReference>
<dbReference type="GO" id="GO:0006284">
    <property type="term" value="P:base-excision repair"/>
    <property type="evidence" value="ECO:0007669"/>
    <property type="project" value="InterPro"/>
</dbReference>
<dbReference type="SUPFAM" id="SSF48150">
    <property type="entry name" value="DNA-glycosylase"/>
    <property type="match status" value="1"/>
</dbReference>
<evidence type="ECO:0000256" key="7">
    <source>
        <dbReference type="ARBA" id="ARBA00022723"/>
    </source>
</evidence>
<evidence type="ECO:0000256" key="13">
    <source>
        <dbReference type="ARBA" id="ARBA00023295"/>
    </source>
</evidence>
<dbReference type="GO" id="GO:0032357">
    <property type="term" value="F:oxidized purine DNA binding"/>
    <property type="evidence" value="ECO:0007669"/>
    <property type="project" value="TreeGrafter"/>
</dbReference>
<comment type="caution">
    <text evidence="16">The sequence shown here is derived from an EMBL/GenBank/DDBJ whole genome shotgun (WGS) entry which is preliminary data.</text>
</comment>
<dbReference type="PROSITE" id="PS01155">
    <property type="entry name" value="ENDONUCLEASE_III_2"/>
    <property type="match status" value="1"/>
</dbReference>
<dbReference type="Pfam" id="PF00730">
    <property type="entry name" value="HhH-GPD"/>
    <property type="match status" value="1"/>
</dbReference>
<keyword evidence="10" id="KW-0408">Iron</keyword>
<dbReference type="InterPro" id="IPR000445">
    <property type="entry name" value="HhH_motif"/>
</dbReference>
<reference evidence="16 17" key="1">
    <citation type="submission" date="2019-09" db="EMBL/GenBank/DDBJ databases">
        <title>Phylogeny of genus Pseudoclavibacter and closely related genus.</title>
        <authorList>
            <person name="Li Y."/>
        </authorList>
    </citation>
    <scope>NUCLEOTIDE SEQUENCE [LARGE SCALE GENOMIC DNA]</scope>
    <source>
        <strain evidence="16 17">EGI 60007</strain>
    </source>
</reference>
<evidence type="ECO:0000313" key="16">
    <source>
        <dbReference type="EMBL" id="KAB1649914.1"/>
    </source>
</evidence>
<evidence type="ECO:0000313" key="17">
    <source>
        <dbReference type="Proteomes" id="UP000431744"/>
    </source>
</evidence>
<evidence type="ECO:0000256" key="12">
    <source>
        <dbReference type="ARBA" id="ARBA00023204"/>
    </source>
</evidence>
<dbReference type="Gene3D" id="1.10.340.30">
    <property type="entry name" value="Hypothetical protein, domain 2"/>
    <property type="match status" value="1"/>
</dbReference>
<dbReference type="EMBL" id="WBJY01000001">
    <property type="protein sequence ID" value="KAB1649914.1"/>
    <property type="molecule type" value="Genomic_DNA"/>
</dbReference>
<dbReference type="Pfam" id="PF10576">
    <property type="entry name" value="EndIII_4Fe-2S"/>
    <property type="match status" value="1"/>
</dbReference>
<dbReference type="CDD" id="cd00056">
    <property type="entry name" value="ENDO3c"/>
    <property type="match status" value="1"/>
</dbReference>
<organism evidence="16 17">
    <name type="scientific">Pseudoclavibacter endophyticus</name>
    <dbReference type="NCBI Taxonomy" id="1778590"/>
    <lineage>
        <taxon>Bacteria</taxon>
        <taxon>Bacillati</taxon>
        <taxon>Actinomycetota</taxon>
        <taxon>Actinomycetes</taxon>
        <taxon>Micrococcales</taxon>
        <taxon>Microbacteriaceae</taxon>
        <taxon>Pseudoclavibacter</taxon>
    </lineage>
</organism>
<comment type="catalytic activity">
    <reaction evidence="1">
        <text>Hydrolyzes free adenine bases from 7,8-dihydro-8-oxoguanine:adenine mismatched double-stranded DNA, leaving an apurinic site.</text>
        <dbReference type="EC" id="3.2.2.31"/>
    </reaction>
</comment>
<dbReference type="InterPro" id="IPR003265">
    <property type="entry name" value="HhH-GPD_domain"/>
</dbReference>
<evidence type="ECO:0000256" key="6">
    <source>
        <dbReference type="ARBA" id="ARBA00022485"/>
    </source>
</evidence>
<dbReference type="GO" id="GO:0000701">
    <property type="term" value="F:purine-specific mismatch base pair DNA N-glycosylase activity"/>
    <property type="evidence" value="ECO:0007669"/>
    <property type="project" value="UniProtKB-EC"/>
</dbReference>
<dbReference type="EC" id="3.2.2.31" evidence="4"/>
<evidence type="ECO:0000259" key="15">
    <source>
        <dbReference type="SMART" id="SM00478"/>
    </source>
</evidence>
<dbReference type="GO" id="GO:0035485">
    <property type="term" value="F:adenine/guanine mispair binding"/>
    <property type="evidence" value="ECO:0007669"/>
    <property type="project" value="TreeGrafter"/>
</dbReference>
<gene>
    <name evidence="16" type="ORF">F8O04_06730</name>
</gene>
<comment type="cofactor">
    <cofactor evidence="2">
        <name>[4Fe-4S] cluster</name>
        <dbReference type="ChEBI" id="CHEBI:49883"/>
    </cofactor>
</comment>
<evidence type="ECO:0000256" key="3">
    <source>
        <dbReference type="ARBA" id="ARBA00008343"/>
    </source>
</evidence>
<dbReference type="InterPro" id="IPR044298">
    <property type="entry name" value="MIG/MutY"/>
</dbReference>
<dbReference type="InterPro" id="IPR003651">
    <property type="entry name" value="Endonuclease3_FeS-loop_motif"/>
</dbReference>
<dbReference type="InterPro" id="IPR004036">
    <property type="entry name" value="Endonuclease-III-like_CS2"/>
</dbReference>
<evidence type="ECO:0000256" key="10">
    <source>
        <dbReference type="ARBA" id="ARBA00023004"/>
    </source>
</evidence>
<evidence type="ECO:0000256" key="14">
    <source>
        <dbReference type="SAM" id="MobiDB-lite"/>
    </source>
</evidence>
<dbReference type="Pfam" id="PF00633">
    <property type="entry name" value="HHH"/>
    <property type="match status" value="1"/>
</dbReference>
<dbReference type="OrthoDB" id="9802365at2"/>
<dbReference type="GO" id="GO:0006298">
    <property type="term" value="P:mismatch repair"/>
    <property type="evidence" value="ECO:0007669"/>
    <property type="project" value="TreeGrafter"/>
</dbReference>
<feature type="region of interest" description="Disordered" evidence="14">
    <location>
        <begin position="301"/>
        <end position="323"/>
    </location>
</feature>
<comment type="similarity">
    <text evidence="3">Belongs to the Nth/MutY family.</text>
</comment>
<dbReference type="RefSeq" id="WP_158028498.1">
    <property type="nucleotide sequence ID" value="NZ_BMHG01000001.1"/>
</dbReference>
<dbReference type="PANTHER" id="PTHR42944:SF1">
    <property type="entry name" value="ADENINE DNA GLYCOSYLASE"/>
    <property type="match status" value="1"/>
</dbReference>
<evidence type="ECO:0000256" key="11">
    <source>
        <dbReference type="ARBA" id="ARBA00023014"/>
    </source>
</evidence>
<keyword evidence="11" id="KW-0411">Iron-sulfur</keyword>
<evidence type="ECO:0000256" key="1">
    <source>
        <dbReference type="ARBA" id="ARBA00000843"/>
    </source>
</evidence>